<dbReference type="GO" id="GO:0046872">
    <property type="term" value="F:metal ion binding"/>
    <property type="evidence" value="ECO:0007669"/>
    <property type="project" value="UniProtKB-KW"/>
</dbReference>
<dbReference type="Proteomes" id="UP000887013">
    <property type="component" value="Unassembled WGS sequence"/>
</dbReference>
<evidence type="ECO:0000256" key="5">
    <source>
        <dbReference type="ARBA" id="ARBA00022801"/>
    </source>
</evidence>
<protein>
    <submittedName>
        <fullName evidence="10">Endothelin-converting enzyme homolog</fullName>
    </submittedName>
</protein>
<dbReference type="InterPro" id="IPR000718">
    <property type="entry name" value="Peptidase_M13"/>
</dbReference>
<evidence type="ECO:0000256" key="4">
    <source>
        <dbReference type="ARBA" id="ARBA00022723"/>
    </source>
</evidence>
<evidence type="ECO:0000313" key="11">
    <source>
        <dbReference type="Proteomes" id="UP000887013"/>
    </source>
</evidence>
<comment type="similarity">
    <text evidence="2">Belongs to the peptidase M13 family.</text>
</comment>
<sequence length="613" mass="70742">DESFPLKSEAERKARTFYKSCMNKTLIEELGALPMLDLLNKTGGWFISGDFSINDWNFQRILEVQHNQYGAQSFFSWTVGSDLKNSSRNIIELDEPQLTLDGRNYYLNNTKDDKIMDACLSYMTKVGVLLGGEERETNFHMKDILAFETKLAEISLPDEEKLDHNKIYEKMTIAELQELVPFIHWTHYFNSAFKRVNRRISSSDEVVVYAREYLEQLSQLVTEYHYNPRGGITLVNYAAWMLVNSHIKYLSKPFHDASNILNMAMFGSKDKDVRWETCVSDVDSGIPFALSAMFIRETFKGKSKAMAESMIGGIKKAFRENFFRLDWMDSETREFAVEKVDAMQEMTGFPEFILNPDQLDKEYEELKFTEREYFNNNLKVAQYDSRKEWSKLDLPTNRSEWMMSATETNAYYSGSLNHFVISAGFLQPPFYDANYPKSINFGAMGSIIGHEITHAFDYSGRLYDKNGNLNQWWKNSTVQNFEKRAQCFVDQYSSYEVHGTKLNGKLTLGENMADSGGLKAAFQAYQNWVAENHKEAPLPGIPFSSNQLFFLAYAQAVCSVRTPEKLRYSAMTNVHSLPKFRVIGPMSNSEDFAKEFNCPSKSRMNPENKCEVW</sequence>
<dbReference type="GO" id="GO:0016485">
    <property type="term" value="P:protein processing"/>
    <property type="evidence" value="ECO:0007669"/>
    <property type="project" value="TreeGrafter"/>
</dbReference>
<dbReference type="InterPro" id="IPR018497">
    <property type="entry name" value="Peptidase_M13_C"/>
</dbReference>
<dbReference type="EMBL" id="BMAW01113003">
    <property type="protein sequence ID" value="GFT55332.1"/>
    <property type="molecule type" value="Genomic_DNA"/>
</dbReference>
<evidence type="ECO:0000256" key="1">
    <source>
        <dbReference type="ARBA" id="ARBA00001947"/>
    </source>
</evidence>
<reference evidence="10" key="1">
    <citation type="submission" date="2020-08" db="EMBL/GenBank/DDBJ databases">
        <title>Multicomponent nature underlies the extraordinary mechanical properties of spider dragline silk.</title>
        <authorList>
            <person name="Kono N."/>
            <person name="Nakamura H."/>
            <person name="Mori M."/>
            <person name="Yoshida Y."/>
            <person name="Ohtoshi R."/>
            <person name="Malay A.D."/>
            <person name="Moran D.A.P."/>
            <person name="Tomita M."/>
            <person name="Numata K."/>
            <person name="Arakawa K."/>
        </authorList>
    </citation>
    <scope>NUCLEOTIDE SEQUENCE</scope>
</reference>
<feature type="domain" description="Peptidase M13 N-terminal" evidence="9">
    <location>
        <begin position="7"/>
        <end position="350"/>
    </location>
</feature>
<evidence type="ECO:0000256" key="7">
    <source>
        <dbReference type="ARBA" id="ARBA00023049"/>
    </source>
</evidence>
<evidence type="ECO:0000256" key="3">
    <source>
        <dbReference type="ARBA" id="ARBA00022670"/>
    </source>
</evidence>
<organism evidence="10 11">
    <name type="scientific">Nephila pilipes</name>
    <name type="common">Giant wood spider</name>
    <name type="synonym">Nephila maculata</name>
    <dbReference type="NCBI Taxonomy" id="299642"/>
    <lineage>
        <taxon>Eukaryota</taxon>
        <taxon>Metazoa</taxon>
        <taxon>Ecdysozoa</taxon>
        <taxon>Arthropoda</taxon>
        <taxon>Chelicerata</taxon>
        <taxon>Arachnida</taxon>
        <taxon>Araneae</taxon>
        <taxon>Araneomorphae</taxon>
        <taxon>Entelegynae</taxon>
        <taxon>Araneoidea</taxon>
        <taxon>Nephilidae</taxon>
        <taxon>Nephila</taxon>
    </lineage>
</organism>
<dbReference type="AlphaFoldDB" id="A0A8X6P7D3"/>
<keyword evidence="6" id="KW-0862">Zinc</keyword>
<dbReference type="GO" id="GO:0005886">
    <property type="term" value="C:plasma membrane"/>
    <property type="evidence" value="ECO:0007669"/>
    <property type="project" value="TreeGrafter"/>
</dbReference>
<feature type="non-terminal residue" evidence="10">
    <location>
        <position position="1"/>
    </location>
</feature>
<evidence type="ECO:0000256" key="2">
    <source>
        <dbReference type="ARBA" id="ARBA00007357"/>
    </source>
</evidence>
<dbReference type="Pfam" id="PF05649">
    <property type="entry name" value="Peptidase_M13_N"/>
    <property type="match status" value="1"/>
</dbReference>
<dbReference type="CDD" id="cd08662">
    <property type="entry name" value="M13"/>
    <property type="match status" value="1"/>
</dbReference>
<keyword evidence="7" id="KW-0482">Metalloprotease</keyword>
<dbReference type="Gene3D" id="3.40.390.10">
    <property type="entry name" value="Collagenase (Catalytic Domain)"/>
    <property type="match status" value="1"/>
</dbReference>
<dbReference type="PRINTS" id="PR00786">
    <property type="entry name" value="NEPRILYSIN"/>
</dbReference>
<evidence type="ECO:0000313" key="10">
    <source>
        <dbReference type="EMBL" id="GFT55332.1"/>
    </source>
</evidence>
<dbReference type="GO" id="GO:0004222">
    <property type="term" value="F:metalloendopeptidase activity"/>
    <property type="evidence" value="ECO:0007669"/>
    <property type="project" value="InterPro"/>
</dbReference>
<comment type="caution">
    <text evidence="10">The sequence shown here is derived from an EMBL/GenBank/DDBJ whole genome shotgun (WGS) entry which is preliminary data.</text>
</comment>
<keyword evidence="3" id="KW-0645">Protease</keyword>
<name>A0A8X6P7D3_NEPPI</name>
<dbReference type="InterPro" id="IPR042089">
    <property type="entry name" value="Peptidase_M13_dom_2"/>
</dbReference>
<evidence type="ECO:0000259" key="9">
    <source>
        <dbReference type="Pfam" id="PF05649"/>
    </source>
</evidence>
<evidence type="ECO:0000256" key="6">
    <source>
        <dbReference type="ARBA" id="ARBA00022833"/>
    </source>
</evidence>
<keyword evidence="11" id="KW-1185">Reference proteome</keyword>
<accession>A0A8X6P7D3</accession>
<feature type="domain" description="Peptidase M13 C-terminal" evidence="8">
    <location>
        <begin position="409"/>
        <end position="612"/>
    </location>
</feature>
<dbReference type="PANTHER" id="PTHR11733">
    <property type="entry name" value="ZINC METALLOPROTEASE FAMILY M13 NEPRILYSIN-RELATED"/>
    <property type="match status" value="1"/>
</dbReference>
<dbReference type="Gene3D" id="1.10.1380.10">
    <property type="entry name" value="Neutral endopeptidase , domain2"/>
    <property type="match status" value="1"/>
</dbReference>
<dbReference type="PANTHER" id="PTHR11733:SF167">
    <property type="entry name" value="FI17812P1-RELATED"/>
    <property type="match status" value="1"/>
</dbReference>
<dbReference type="OrthoDB" id="6475849at2759"/>
<dbReference type="PROSITE" id="PS51885">
    <property type="entry name" value="NEPRILYSIN"/>
    <property type="match status" value="1"/>
</dbReference>
<keyword evidence="5" id="KW-0378">Hydrolase</keyword>
<dbReference type="InterPro" id="IPR024079">
    <property type="entry name" value="MetalloPept_cat_dom_sf"/>
</dbReference>
<gene>
    <name evidence="10" type="ORF">NPIL_657881</name>
</gene>
<evidence type="ECO:0000259" key="8">
    <source>
        <dbReference type="Pfam" id="PF01431"/>
    </source>
</evidence>
<proteinExistence type="inferred from homology"/>
<dbReference type="SUPFAM" id="SSF55486">
    <property type="entry name" value="Metalloproteases ('zincins'), catalytic domain"/>
    <property type="match status" value="1"/>
</dbReference>
<dbReference type="Pfam" id="PF01431">
    <property type="entry name" value="Peptidase_M13"/>
    <property type="match status" value="1"/>
</dbReference>
<dbReference type="InterPro" id="IPR008753">
    <property type="entry name" value="Peptidase_M13_N"/>
</dbReference>
<keyword evidence="4" id="KW-0479">Metal-binding</keyword>
<comment type="cofactor">
    <cofactor evidence="1">
        <name>Zn(2+)</name>
        <dbReference type="ChEBI" id="CHEBI:29105"/>
    </cofactor>
</comment>